<dbReference type="InterPro" id="IPR029032">
    <property type="entry name" value="AhpD-like"/>
</dbReference>
<dbReference type="EMBL" id="CP132938">
    <property type="protein sequence ID" value="XCB22074.1"/>
    <property type="molecule type" value="Genomic_DNA"/>
</dbReference>
<sequence>MSSSIPRISREELPDELASFLKPRVERLGYLGEFFQCTAHQPEALLSFLELTEYLKHALPGNLTEVISLTIARLMDNDYERVQHERLSLKLGLSAEWILGILRVTPDAALELSQEEREVQRLAIAVVERNGHNTNAELETVIRLIGVPRTIAVLMLVGRYMSHALIVNALNLAPPVASPFAEAL</sequence>
<dbReference type="SUPFAM" id="SSF69118">
    <property type="entry name" value="AhpD-like"/>
    <property type="match status" value="1"/>
</dbReference>
<evidence type="ECO:0008006" key="2">
    <source>
        <dbReference type="Google" id="ProtNLM"/>
    </source>
</evidence>
<organism evidence="1">
    <name type="scientific">Tunturiibacter gelidiferens</name>
    <dbReference type="NCBI Taxonomy" id="3069689"/>
    <lineage>
        <taxon>Bacteria</taxon>
        <taxon>Pseudomonadati</taxon>
        <taxon>Acidobacteriota</taxon>
        <taxon>Terriglobia</taxon>
        <taxon>Terriglobales</taxon>
        <taxon>Acidobacteriaceae</taxon>
        <taxon>Tunturiibacter</taxon>
    </lineage>
</organism>
<dbReference type="KEGG" id="tgi:RBB81_21240"/>
<reference evidence="1" key="1">
    <citation type="submission" date="2023-08" db="EMBL/GenBank/DDBJ databases">
        <authorList>
            <person name="Messyasz A."/>
            <person name="Mannisto M.K."/>
            <person name="Kerkhof L.J."/>
            <person name="Haggblom M."/>
        </authorList>
    </citation>
    <scope>NUCLEOTIDE SEQUENCE</scope>
    <source>
        <strain evidence="1">M8UP39</strain>
    </source>
</reference>
<dbReference type="AlphaFoldDB" id="A0AAU7YZS5"/>
<dbReference type="RefSeq" id="WP_353072070.1">
    <property type="nucleotide sequence ID" value="NZ_CP132938.1"/>
</dbReference>
<proteinExistence type="predicted"/>
<gene>
    <name evidence="1" type="ORF">RBB81_21240</name>
</gene>
<reference evidence="1" key="2">
    <citation type="journal article" date="2024" name="Environ. Microbiol.">
        <title>Genome analysis and description of Tunturibacter gen. nov. expands the diversity of Terriglobia in tundra soils.</title>
        <authorList>
            <person name="Messyasz A."/>
            <person name="Mannisto M.K."/>
            <person name="Kerkhof L.J."/>
            <person name="Haggblom M.M."/>
        </authorList>
    </citation>
    <scope>NUCLEOTIDE SEQUENCE</scope>
    <source>
        <strain evidence="1">M8UP39</strain>
    </source>
</reference>
<name>A0AAU7YZS5_9BACT</name>
<protein>
    <recommendedName>
        <fullName evidence="2">Carboxymuconolactone decarboxylase family protein</fullName>
    </recommendedName>
</protein>
<dbReference type="Gene3D" id="1.20.1290.10">
    <property type="entry name" value="AhpD-like"/>
    <property type="match status" value="1"/>
</dbReference>
<accession>A0AAU7YZS5</accession>
<evidence type="ECO:0000313" key="1">
    <source>
        <dbReference type="EMBL" id="XCB22074.1"/>
    </source>
</evidence>